<organism evidence="1 2">
    <name type="scientific">Romanomermis culicivorax</name>
    <name type="common">Nematode worm</name>
    <dbReference type="NCBI Taxonomy" id="13658"/>
    <lineage>
        <taxon>Eukaryota</taxon>
        <taxon>Metazoa</taxon>
        <taxon>Ecdysozoa</taxon>
        <taxon>Nematoda</taxon>
        <taxon>Enoplea</taxon>
        <taxon>Dorylaimia</taxon>
        <taxon>Mermithida</taxon>
        <taxon>Mermithoidea</taxon>
        <taxon>Mermithidae</taxon>
        <taxon>Romanomermis</taxon>
    </lineage>
</organism>
<protein>
    <submittedName>
        <fullName evidence="2">Uncharacterized protein</fullName>
    </submittedName>
</protein>
<dbReference type="AlphaFoldDB" id="A0A915IQ40"/>
<reference evidence="2" key="1">
    <citation type="submission" date="2022-11" db="UniProtKB">
        <authorList>
            <consortium name="WormBaseParasite"/>
        </authorList>
    </citation>
    <scope>IDENTIFICATION</scope>
</reference>
<name>A0A915IQ40_ROMCU</name>
<evidence type="ECO:0000313" key="1">
    <source>
        <dbReference type="Proteomes" id="UP000887565"/>
    </source>
</evidence>
<evidence type="ECO:0000313" key="2">
    <source>
        <dbReference type="WBParaSite" id="nRc.2.0.1.t16313-RA"/>
    </source>
</evidence>
<dbReference type="Proteomes" id="UP000887565">
    <property type="component" value="Unplaced"/>
</dbReference>
<proteinExistence type="predicted"/>
<sequence length="189" mass="22093">SPIACPHLFVSQTLKPETPSPVVKSFVVVAGLVVDDRPLNLNRRRYIYRLSRHRSRLNAEKVHKRFSRVPFTYETMHDAGVIRGQRVFNKTTKQPERIFCFACDYHIELSREKLTPGLLLQTKHSKAIFNEIDAAKIQKTYIFVILVKNFAEGNENLLYKRQHEIINSIMHMHTLDFLESLFNLDDELL</sequence>
<keyword evidence="1" id="KW-1185">Reference proteome</keyword>
<accession>A0A915IQ40</accession>
<dbReference type="WBParaSite" id="nRc.2.0.1.t16313-RA">
    <property type="protein sequence ID" value="nRc.2.0.1.t16313-RA"/>
    <property type="gene ID" value="nRc.2.0.1.g16313"/>
</dbReference>